<keyword evidence="2" id="KW-1185">Reference proteome</keyword>
<name>A0ABV0BE64_9SPHN</name>
<sequence>MAQTASKPSSFAARLEQARTSLRVDAGGLSGPGAEILSLAIAKARYVLIGEDHMSREIPLFTSGICRLMAPGGLDAFAVEIGPEAARVVNGDLRRPDRVARISSFLQAHPDAFAFQNGQDESDMAAGCAALAGPNFQLWGLDQEFFGASGHLLERMIEARPGPSARAAIGKLAALDRTATAEALGTGSPGDLLVFKITDQQMAEARTAIRRDGGPRVNALFDSLAETRAIYLSQNSDGFASNGQRAQLMKQTLLHYLDARRKPARMLFKFGDVHMAKGVNGLGQRDLGNFVAERADGEGAASLHIAVYGAKGVHAFYGGVGRQVRHEPFIMSDDADYAWLKTAVPPGFGSGARNDWMLLDLRRLRGRLPASVDAQWRDLVDSYDLLVVAPELTPSTLLGTK</sequence>
<dbReference type="Proteomes" id="UP001427805">
    <property type="component" value="Unassembled WGS sequence"/>
</dbReference>
<evidence type="ECO:0008006" key="3">
    <source>
        <dbReference type="Google" id="ProtNLM"/>
    </source>
</evidence>
<gene>
    <name evidence="1" type="ORF">TPR58_18450</name>
</gene>
<proteinExistence type="predicted"/>
<dbReference type="SUPFAM" id="SSF159501">
    <property type="entry name" value="EreA/ChaN-like"/>
    <property type="match status" value="1"/>
</dbReference>
<protein>
    <recommendedName>
        <fullName evidence="3">Haem-binding uptake Tiki superfamily ChaN domain-containing protein</fullName>
    </recommendedName>
</protein>
<reference evidence="1 2" key="1">
    <citation type="submission" date="2024-05" db="EMBL/GenBank/DDBJ databases">
        <title>Sphingomonas sp. HF-S3 16S ribosomal RNA gene Genome sequencing and assembly.</title>
        <authorList>
            <person name="Lee H."/>
        </authorList>
    </citation>
    <scope>NUCLEOTIDE SEQUENCE [LARGE SCALE GENOMIC DNA]</scope>
    <source>
        <strain evidence="1 2">HF-S3</strain>
    </source>
</reference>
<organism evidence="1 2">
    <name type="scientific">Sphingomonas rustica</name>
    <dbReference type="NCBI Taxonomy" id="3103142"/>
    <lineage>
        <taxon>Bacteria</taxon>
        <taxon>Pseudomonadati</taxon>
        <taxon>Pseudomonadota</taxon>
        <taxon>Alphaproteobacteria</taxon>
        <taxon>Sphingomonadales</taxon>
        <taxon>Sphingomonadaceae</taxon>
        <taxon>Sphingomonas</taxon>
    </lineage>
</organism>
<accession>A0ABV0BE64</accession>
<dbReference type="EMBL" id="JBDIZK010000012">
    <property type="protein sequence ID" value="MEN3749161.1"/>
    <property type="molecule type" value="Genomic_DNA"/>
</dbReference>
<evidence type="ECO:0000313" key="2">
    <source>
        <dbReference type="Proteomes" id="UP001427805"/>
    </source>
</evidence>
<evidence type="ECO:0000313" key="1">
    <source>
        <dbReference type="EMBL" id="MEN3749161.1"/>
    </source>
</evidence>
<comment type="caution">
    <text evidence="1">The sequence shown here is derived from an EMBL/GenBank/DDBJ whole genome shotgun (WGS) entry which is preliminary data.</text>
</comment>